<proteinExistence type="predicted"/>
<gene>
    <name evidence="2" type="ORF">DFQ07_2187</name>
</gene>
<comment type="caution">
    <text evidence="2">The sequence shown here is derived from an EMBL/GenBank/DDBJ whole genome shotgun (WGS) entry which is preliminary data.</text>
</comment>
<name>A0A4R6TF52_9FLAO</name>
<keyword evidence="1" id="KW-0732">Signal</keyword>
<accession>A0A4R6TF52</accession>
<dbReference type="Pfam" id="PF13715">
    <property type="entry name" value="CarbopepD_reg_2"/>
    <property type="match status" value="1"/>
</dbReference>
<dbReference type="Proteomes" id="UP000295390">
    <property type="component" value="Unassembled WGS sequence"/>
</dbReference>
<dbReference type="SUPFAM" id="SSF49464">
    <property type="entry name" value="Carboxypeptidase regulatory domain-like"/>
    <property type="match status" value="1"/>
</dbReference>
<keyword evidence="3" id="KW-1185">Reference proteome</keyword>
<dbReference type="AlphaFoldDB" id="A0A4R6TF52"/>
<dbReference type="InterPro" id="IPR008969">
    <property type="entry name" value="CarboxyPept-like_regulatory"/>
</dbReference>
<reference evidence="2 3" key="1">
    <citation type="submission" date="2019-03" db="EMBL/GenBank/DDBJ databases">
        <title>Genomic Encyclopedia of Type Strains, Phase III (KMG-III): the genomes of soil and plant-associated and newly described type strains.</title>
        <authorList>
            <person name="Whitman W."/>
        </authorList>
    </citation>
    <scope>NUCLEOTIDE SEQUENCE [LARGE SCALE GENOMIC DNA]</scope>
    <source>
        <strain evidence="2 3">CECT 8283</strain>
    </source>
</reference>
<organism evidence="2 3">
    <name type="scientific">Tenacibaculum caenipelagi</name>
    <dbReference type="NCBI Taxonomy" id="1325435"/>
    <lineage>
        <taxon>Bacteria</taxon>
        <taxon>Pseudomonadati</taxon>
        <taxon>Bacteroidota</taxon>
        <taxon>Flavobacteriia</taxon>
        <taxon>Flavobacteriales</taxon>
        <taxon>Flavobacteriaceae</taxon>
        <taxon>Tenacibaculum</taxon>
    </lineage>
</organism>
<dbReference type="OrthoDB" id="1427655at2"/>
<sequence length="258" mass="29574">MRNFLIAFFTFYSCLLFAQNTPKIIIGTVFIDSIPTQDVHIINKKLAVGTISNENGRFEILATKNDVLLISHLNLEYKEFTIAQENIQSKNIVIYVDSKTHMLDEVVLERKKGIFEIDKDIMPNNAPVVNAKTLNLPYANSKPKEEKTVRIESGIAIGIIGLINALNGKNKQKKLLKKIKVEDQNIEKIRKHFTDGFFVQQLKIKKEHINSFLESCISKGIVYLYKKEKVLELTSVLIENSKNSPYLLENEHIRLTQK</sequence>
<feature type="chain" id="PRO_5020361171" description="Carboxypeptidase-like protein" evidence="1">
    <location>
        <begin position="19"/>
        <end position="258"/>
    </location>
</feature>
<evidence type="ECO:0000313" key="2">
    <source>
        <dbReference type="EMBL" id="TDQ25756.1"/>
    </source>
</evidence>
<evidence type="ECO:0008006" key="4">
    <source>
        <dbReference type="Google" id="ProtNLM"/>
    </source>
</evidence>
<evidence type="ECO:0000313" key="3">
    <source>
        <dbReference type="Proteomes" id="UP000295390"/>
    </source>
</evidence>
<feature type="signal peptide" evidence="1">
    <location>
        <begin position="1"/>
        <end position="18"/>
    </location>
</feature>
<protein>
    <recommendedName>
        <fullName evidence="4">Carboxypeptidase-like protein</fullName>
    </recommendedName>
</protein>
<dbReference type="EMBL" id="SNYH01000004">
    <property type="protein sequence ID" value="TDQ25756.1"/>
    <property type="molecule type" value="Genomic_DNA"/>
</dbReference>
<dbReference type="RefSeq" id="WP_133536626.1">
    <property type="nucleotide sequence ID" value="NZ_SNYH01000004.1"/>
</dbReference>
<evidence type="ECO:0000256" key="1">
    <source>
        <dbReference type="SAM" id="SignalP"/>
    </source>
</evidence>